<dbReference type="AlphaFoldDB" id="A0A7J7GHS4"/>
<evidence type="ECO:0000313" key="1">
    <source>
        <dbReference type="EMBL" id="KAF5938984.1"/>
    </source>
</evidence>
<sequence>MILLFFFIFKPQFFKPEHEQSIPIFIIIKQPVIYIPRDLYINTINFDSLIASEFPLQVLYLQYPFLINTEIEFWIITIDSTIDRYVS</sequence>
<gene>
    <name evidence="1" type="ORF">HYC85_023243</name>
</gene>
<dbReference type="EMBL" id="JACBKZ010000011">
    <property type="protein sequence ID" value="KAF5938984.1"/>
    <property type="molecule type" value="Genomic_DNA"/>
</dbReference>
<comment type="caution">
    <text evidence="1">The sequence shown here is derived from an EMBL/GenBank/DDBJ whole genome shotgun (WGS) entry which is preliminary data.</text>
</comment>
<accession>A0A7J7GHS4</accession>
<keyword evidence="2" id="KW-1185">Reference proteome</keyword>
<dbReference type="Proteomes" id="UP000593564">
    <property type="component" value="Unassembled WGS sequence"/>
</dbReference>
<reference evidence="2" key="1">
    <citation type="journal article" date="2020" name="Nat. Commun.">
        <title>Genome assembly of wild tea tree DASZ reveals pedigree and selection history of tea varieties.</title>
        <authorList>
            <person name="Zhang W."/>
            <person name="Zhang Y."/>
            <person name="Qiu H."/>
            <person name="Guo Y."/>
            <person name="Wan H."/>
            <person name="Zhang X."/>
            <person name="Scossa F."/>
            <person name="Alseekh S."/>
            <person name="Zhang Q."/>
            <person name="Wang P."/>
            <person name="Xu L."/>
            <person name="Schmidt M.H."/>
            <person name="Jia X."/>
            <person name="Li D."/>
            <person name="Zhu A."/>
            <person name="Guo F."/>
            <person name="Chen W."/>
            <person name="Ni D."/>
            <person name="Usadel B."/>
            <person name="Fernie A.R."/>
            <person name="Wen W."/>
        </authorList>
    </citation>
    <scope>NUCLEOTIDE SEQUENCE [LARGE SCALE GENOMIC DNA]</scope>
    <source>
        <strain evidence="2">cv. G240</strain>
    </source>
</reference>
<reference evidence="1 2" key="2">
    <citation type="submission" date="2020-07" db="EMBL/GenBank/DDBJ databases">
        <title>Genome assembly of wild tea tree DASZ reveals pedigree and selection history of tea varieties.</title>
        <authorList>
            <person name="Zhang W."/>
        </authorList>
    </citation>
    <scope>NUCLEOTIDE SEQUENCE [LARGE SCALE GENOMIC DNA]</scope>
    <source>
        <strain evidence="2">cv. G240</strain>
        <tissue evidence="1">Leaf</tissue>
    </source>
</reference>
<organism evidence="1 2">
    <name type="scientific">Camellia sinensis</name>
    <name type="common">Tea plant</name>
    <name type="synonym">Thea sinensis</name>
    <dbReference type="NCBI Taxonomy" id="4442"/>
    <lineage>
        <taxon>Eukaryota</taxon>
        <taxon>Viridiplantae</taxon>
        <taxon>Streptophyta</taxon>
        <taxon>Embryophyta</taxon>
        <taxon>Tracheophyta</taxon>
        <taxon>Spermatophyta</taxon>
        <taxon>Magnoliopsida</taxon>
        <taxon>eudicotyledons</taxon>
        <taxon>Gunneridae</taxon>
        <taxon>Pentapetalae</taxon>
        <taxon>asterids</taxon>
        <taxon>Ericales</taxon>
        <taxon>Theaceae</taxon>
        <taxon>Camellia</taxon>
    </lineage>
</organism>
<protein>
    <submittedName>
        <fullName evidence="1">Uncharacterized protein</fullName>
    </submittedName>
</protein>
<name>A0A7J7GHS4_CAMSI</name>
<proteinExistence type="predicted"/>
<evidence type="ECO:0000313" key="2">
    <source>
        <dbReference type="Proteomes" id="UP000593564"/>
    </source>
</evidence>